<evidence type="ECO:0000313" key="4">
    <source>
        <dbReference type="EMBL" id="CAG9999984.1"/>
    </source>
</evidence>
<comment type="caution">
    <text evidence="4">The sequence shown here is derived from an EMBL/GenBank/DDBJ whole genome shotgun (WGS) entry which is preliminary data.</text>
</comment>
<reference evidence="4" key="1">
    <citation type="submission" date="2021-10" db="EMBL/GenBank/DDBJ databases">
        <authorList>
            <person name="Piombo E."/>
        </authorList>
    </citation>
    <scope>NUCLEOTIDE SEQUENCE</scope>
</reference>
<dbReference type="Proteomes" id="UP000754883">
    <property type="component" value="Unassembled WGS sequence"/>
</dbReference>
<proteinExistence type="inferred from homology"/>
<keyword evidence="2" id="KW-0378">Hydrolase</keyword>
<dbReference type="SUPFAM" id="SSF56601">
    <property type="entry name" value="beta-lactamase/transpeptidase-like"/>
    <property type="match status" value="1"/>
</dbReference>
<dbReference type="InterPro" id="IPR050789">
    <property type="entry name" value="Diverse_Enzym_Activities"/>
</dbReference>
<dbReference type="PANTHER" id="PTHR43283:SF17">
    <property type="entry name" value="(LOVD), PUTATIVE (AFU_ORTHOLOGUE AFUA_5G00920)-RELATED"/>
    <property type="match status" value="1"/>
</dbReference>
<dbReference type="PANTHER" id="PTHR43283">
    <property type="entry name" value="BETA-LACTAMASE-RELATED"/>
    <property type="match status" value="1"/>
</dbReference>
<keyword evidence="5" id="KW-1185">Reference proteome</keyword>
<feature type="domain" description="Beta-lactamase-related" evidence="3">
    <location>
        <begin position="6"/>
        <end position="379"/>
    </location>
</feature>
<accession>A0A9N9YBA4</accession>
<gene>
    <name evidence="4" type="ORF">CBYS24578_00002869</name>
</gene>
<evidence type="ECO:0000313" key="5">
    <source>
        <dbReference type="Proteomes" id="UP000754883"/>
    </source>
</evidence>
<evidence type="ECO:0000256" key="2">
    <source>
        <dbReference type="ARBA" id="ARBA00022801"/>
    </source>
</evidence>
<dbReference type="InterPro" id="IPR001466">
    <property type="entry name" value="Beta-lactam-related"/>
</dbReference>
<evidence type="ECO:0000259" key="3">
    <source>
        <dbReference type="Pfam" id="PF00144"/>
    </source>
</evidence>
<evidence type="ECO:0000256" key="1">
    <source>
        <dbReference type="ARBA" id="ARBA00009009"/>
    </source>
</evidence>
<name>A0A9N9YBA4_9HYPO</name>
<sequence>MSEEIEKIYDDLVAAGLLPGVSVFAGDKSGKLLYTKSVGKASLKDGSDLPLTESTLCIVASMTKLMTSVAVLQCVEDGKLDLDQDIKSLLPDIGKHGILTGFDGDTPILEPNTTPITLRLLLTHTSGHEYDFISSTIAKWRASRNETPWLGKTIEEKSVVPLLFTPGTGFAYGHGHDWAGKAIEKATGMTLEEFMRARIWTPLGIENDASFFPEFRDDMKNRLATVSTLSEKGEPPAVYAEQFDARFGATDCLGGGPCWITPRAHFTFLSAVAQRDPKLLKPSSYEELFRPQLDEVCEQAMNDCIASSPVYTHLLGLGIAPAHRVTWSLAGMFVKQDIERHCSEGTVLWAGATTSQWFIDSKAGVFGTCIAQILPPMFPPVMQEHAKFQQLVYQKFGQK</sequence>
<dbReference type="EMBL" id="CABFNO020001553">
    <property type="protein sequence ID" value="CAG9999984.1"/>
    <property type="molecule type" value="Genomic_DNA"/>
</dbReference>
<dbReference type="InterPro" id="IPR012338">
    <property type="entry name" value="Beta-lactam/transpept-like"/>
</dbReference>
<comment type="similarity">
    <text evidence="1">Belongs to the class-A beta-lactamase family.</text>
</comment>
<organism evidence="4 5">
    <name type="scientific">Clonostachys byssicola</name>
    <dbReference type="NCBI Taxonomy" id="160290"/>
    <lineage>
        <taxon>Eukaryota</taxon>
        <taxon>Fungi</taxon>
        <taxon>Dikarya</taxon>
        <taxon>Ascomycota</taxon>
        <taxon>Pezizomycotina</taxon>
        <taxon>Sordariomycetes</taxon>
        <taxon>Hypocreomycetidae</taxon>
        <taxon>Hypocreales</taxon>
        <taxon>Bionectriaceae</taxon>
        <taxon>Clonostachys</taxon>
    </lineage>
</organism>
<dbReference type="AlphaFoldDB" id="A0A9N9YBA4"/>
<dbReference type="GO" id="GO:0016787">
    <property type="term" value="F:hydrolase activity"/>
    <property type="evidence" value="ECO:0007669"/>
    <property type="project" value="UniProtKB-KW"/>
</dbReference>
<dbReference type="Pfam" id="PF00144">
    <property type="entry name" value="Beta-lactamase"/>
    <property type="match status" value="1"/>
</dbReference>
<protein>
    <recommendedName>
        <fullName evidence="3">Beta-lactamase-related domain-containing protein</fullName>
    </recommendedName>
</protein>
<dbReference type="Gene3D" id="3.40.710.10">
    <property type="entry name" value="DD-peptidase/beta-lactamase superfamily"/>
    <property type="match status" value="1"/>
</dbReference>
<dbReference type="OrthoDB" id="428260at2759"/>